<keyword evidence="9 15" id="KW-0479">Metal-binding</keyword>
<name>A0A521G0K4_9BACT</name>
<dbReference type="GO" id="GO:0006178">
    <property type="term" value="P:guanine salvage"/>
    <property type="evidence" value="ECO:0007669"/>
    <property type="project" value="TreeGrafter"/>
</dbReference>
<feature type="transmembrane region" description="Helical" evidence="16">
    <location>
        <begin position="33"/>
        <end position="53"/>
    </location>
</feature>
<comment type="pathway">
    <text evidence="3 15">Purine metabolism; IMP biosynthesis via salvage pathway; IMP from hypoxanthine: step 1/1.</text>
</comment>
<keyword evidence="8 15" id="KW-0808">Transferase</keyword>
<comment type="catalytic activity">
    <reaction evidence="14">
        <text>IMP + diphosphate = hypoxanthine + 5-phospho-alpha-D-ribose 1-diphosphate</text>
        <dbReference type="Rhea" id="RHEA:17973"/>
        <dbReference type="ChEBI" id="CHEBI:17368"/>
        <dbReference type="ChEBI" id="CHEBI:33019"/>
        <dbReference type="ChEBI" id="CHEBI:58017"/>
        <dbReference type="ChEBI" id="CHEBI:58053"/>
        <dbReference type="EC" id="2.4.2.8"/>
    </reaction>
    <physiologicalReaction direction="right-to-left" evidence="14">
        <dbReference type="Rhea" id="RHEA:17975"/>
    </physiologicalReaction>
</comment>
<sequence length="173" mass="19353">MDIAATVLDRKEIADRVEALGEQITRDYQGKKLVLICVLNGAFIFLADVARAINLDIEIDFIRVASYGNETESSGSIILRKEPDIDLAGKDILLVEDIVDSGITIAWLHEYFTIKHQAASVKICALINKYERRIVPVQVDYAGFQIDKGFIVGYGLDYAQKYRNLPDICTLAK</sequence>
<evidence type="ECO:0000256" key="7">
    <source>
        <dbReference type="ARBA" id="ARBA00022676"/>
    </source>
</evidence>
<dbReference type="EC" id="2.4.2.8" evidence="5 15"/>
<keyword evidence="16" id="KW-0472">Membrane</keyword>
<evidence type="ECO:0000256" key="9">
    <source>
        <dbReference type="ARBA" id="ARBA00022723"/>
    </source>
</evidence>
<dbReference type="Proteomes" id="UP000316238">
    <property type="component" value="Unassembled WGS sequence"/>
</dbReference>
<keyword evidence="6 15" id="KW-0963">Cytoplasm</keyword>
<evidence type="ECO:0000256" key="13">
    <source>
        <dbReference type="ARBA" id="ARBA00048811"/>
    </source>
</evidence>
<evidence type="ECO:0000256" key="2">
    <source>
        <dbReference type="ARBA" id="ARBA00004496"/>
    </source>
</evidence>
<dbReference type="CDD" id="cd06223">
    <property type="entry name" value="PRTases_typeI"/>
    <property type="match status" value="1"/>
</dbReference>
<evidence type="ECO:0000256" key="4">
    <source>
        <dbReference type="ARBA" id="ARBA00008391"/>
    </source>
</evidence>
<organism evidence="18 19">
    <name type="scientific">Candidatus Electronema aureum</name>
    <dbReference type="NCBI Taxonomy" id="2005002"/>
    <lineage>
        <taxon>Bacteria</taxon>
        <taxon>Pseudomonadati</taxon>
        <taxon>Thermodesulfobacteriota</taxon>
        <taxon>Desulfobulbia</taxon>
        <taxon>Desulfobulbales</taxon>
        <taxon>Desulfobulbaceae</taxon>
        <taxon>Candidatus Electronema</taxon>
    </lineage>
</organism>
<keyword evidence="7 15" id="KW-0328">Glycosyltransferase</keyword>
<evidence type="ECO:0000256" key="12">
    <source>
        <dbReference type="ARBA" id="ARBA00022842"/>
    </source>
</evidence>
<keyword evidence="16" id="KW-0812">Transmembrane</keyword>
<dbReference type="EMBL" id="NQJD01000024">
    <property type="protein sequence ID" value="TAA74522.1"/>
    <property type="molecule type" value="Genomic_DNA"/>
</dbReference>
<evidence type="ECO:0000256" key="16">
    <source>
        <dbReference type="SAM" id="Phobius"/>
    </source>
</evidence>
<dbReference type="GO" id="GO:0005829">
    <property type="term" value="C:cytosol"/>
    <property type="evidence" value="ECO:0007669"/>
    <property type="project" value="TreeGrafter"/>
</dbReference>
<comment type="subcellular location">
    <subcellularLocation>
        <location evidence="2 15">Cytoplasm</location>
    </subcellularLocation>
</comment>
<keyword evidence="19" id="KW-1185">Reference proteome</keyword>
<dbReference type="Gene3D" id="3.40.50.2020">
    <property type="match status" value="1"/>
</dbReference>
<gene>
    <name evidence="18" type="ORF">CDV28_12426</name>
</gene>
<dbReference type="GO" id="GO:0032263">
    <property type="term" value="P:GMP salvage"/>
    <property type="evidence" value="ECO:0007669"/>
    <property type="project" value="TreeGrafter"/>
</dbReference>
<dbReference type="PANTHER" id="PTHR43340:SF1">
    <property type="entry name" value="HYPOXANTHINE PHOSPHORIBOSYLTRANSFERASE"/>
    <property type="match status" value="1"/>
</dbReference>
<dbReference type="InterPro" id="IPR005904">
    <property type="entry name" value="Hxn_phspho_trans"/>
</dbReference>
<evidence type="ECO:0000313" key="18">
    <source>
        <dbReference type="EMBL" id="TAA74522.1"/>
    </source>
</evidence>
<dbReference type="GO" id="GO:0046100">
    <property type="term" value="P:hypoxanthine metabolic process"/>
    <property type="evidence" value="ECO:0007669"/>
    <property type="project" value="TreeGrafter"/>
</dbReference>
<comment type="caution">
    <text evidence="18">The sequence shown here is derived from an EMBL/GenBank/DDBJ whole genome shotgun (WGS) entry which is preliminary data.</text>
</comment>
<evidence type="ECO:0000256" key="5">
    <source>
        <dbReference type="ARBA" id="ARBA00011895"/>
    </source>
</evidence>
<dbReference type="GO" id="GO:0000287">
    <property type="term" value="F:magnesium ion binding"/>
    <property type="evidence" value="ECO:0007669"/>
    <property type="project" value="TreeGrafter"/>
</dbReference>
<dbReference type="InterPro" id="IPR029057">
    <property type="entry name" value="PRTase-like"/>
</dbReference>
<evidence type="ECO:0000256" key="11">
    <source>
        <dbReference type="ARBA" id="ARBA00022741"/>
    </source>
</evidence>
<dbReference type="UniPathway" id="UPA00591">
    <property type="reaction ID" value="UER00648"/>
</dbReference>
<accession>A0A521G0K4</accession>
<proteinExistence type="inferred from homology"/>
<evidence type="ECO:0000256" key="3">
    <source>
        <dbReference type="ARBA" id="ARBA00004669"/>
    </source>
</evidence>
<evidence type="ECO:0000256" key="10">
    <source>
        <dbReference type="ARBA" id="ARBA00022726"/>
    </source>
</evidence>
<keyword evidence="12 15" id="KW-0460">Magnesium</keyword>
<reference evidence="18" key="1">
    <citation type="submission" date="2017-07" db="EMBL/GenBank/DDBJ databases">
        <title>The cable genome - Insights into the physiology and evolution of filamentous bacteria capable of sulfide oxidation via long distance electron transfer.</title>
        <authorList>
            <person name="Thorup C."/>
            <person name="Bjerg J.T."/>
            <person name="Schreiber L."/>
            <person name="Nielsen L.P."/>
            <person name="Kjeldsen K.U."/>
            <person name="Boesen T."/>
            <person name="Boggild A."/>
            <person name="Meysman F."/>
            <person name="Geelhoed J."/>
            <person name="Schramm A."/>
        </authorList>
    </citation>
    <scope>NUCLEOTIDE SEQUENCE [LARGE SCALE GENOMIC DNA]</scope>
    <source>
        <strain evidence="18">GS</strain>
    </source>
</reference>
<dbReference type="GO" id="GO:0004422">
    <property type="term" value="F:hypoxanthine phosphoribosyltransferase activity"/>
    <property type="evidence" value="ECO:0007669"/>
    <property type="project" value="InterPro"/>
</dbReference>
<keyword evidence="16" id="KW-1133">Transmembrane helix</keyword>
<comment type="cofactor">
    <cofactor evidence="1 15">
        <name>Mg(2+)</name>
        <dbReference type="ChEBI" id="CHEBI:18420"/>
    </cofactor>
</comment>
<evidence type="ECO:0000256" key="8">
    <source>
        <dbReference type="ARBA" id="ARBA00022679"/>
    </source>
</evidence>
<dbReference type="AlphaFoldDB" id="A0A521G0K4"/>
<feature type="domain" description="Phosphoribosyltransferase" evidence="17">
    <location>
        <begin position="7"/>
        <end position="158"/>
    </location>
</feature>
<comment type="catalytic activity">
    <reaction evidence="13">
        <text>GMP + diphosphate = guanine + 5-phospho-alpha-D-ribose 1-diphosphate</text>
        <dbReference type="Rhea" id="RHEA:25424"/>
        <dbReference type="ChEBI" id="CHEBI:16235"/>
        <dbReference type="ChEBI" id="CHEBI:33019"/>
        <dbReference type="ChEBI" id="CHEBI:58017"/>
        <dbReference type="ChEBI" id="CHEBI:58115"/>
        <dbReference type="EC" id="2.4.2.8"/>
    </reaction>
    <physiologicalReaction direction="right-to-left" evidence="13">
        <dbReference type="Rhea" id="RHEA:25426"/>
    </physiologicalReaction>
</comment>
<dbReference type="Pfam" id="PF00156">
    <property type="entry name" value="Pribosyltran"/>
    <property type="match status" value="1"/>
</dbReference>
<evidence type="ECO:0000313" key="19">
    <source>
        <dbReference type="Proteomes" id="UP000316238"/>
    </source>
</evidence>
<evidence type="ECO:0000256" key="15">
    <source>
        <dbReference type="RuleBase" id="RU364099"/>
    </source>
</evidence>
<evidence type="ECO:0000259" key="17">
    <source>
        <dbReference type="Pfam" id="PF00156"/>
    </source>
</evidence>
<dbReference type="SUPFAM" id="SSF53271">
    <property type="entry name" value="PRTase-like"/>
    <property type="match status" value="1"/>
</dbReference>
<keyword evidence="10 15" id="KW-0660">Purine salvage</keyword>
<dbReference type="GO" id="GO:0032264">
    <property type="term" value="P:IMP salvage"/>
    <property type="evidence" value="ECO:0007669"/>
    <property type="project" value="UniProtKB-UniPathway"/>
</dbReference>
<dbReference type="GO" id="GO:0052657">
    <property type="term" value="F:guanine phosphoribosyltransferase activity"/>
    <property type="evidence" value="ECO:0007669"/>
    <property type="project" value="RHEA"/>
</dbReference>
<dbReference type="InterPro" id="IPR050408">
    <property type="entry name" value="HGPRT"/>
</dbReference>
<keyword evidence="11 15" id="KW-0547">Nucleotide-binding</keyword>
<evidence type="ECO:0000256" key="14">
    <source>
        <dbReference type="ARBA" id="ARBA00049402"/>
    </source>
</evidence>
<dbReference type="GO" id="GO:0000166">
    <property type="term" value="F:nucleotide binding"/>
    <property type="evidence" value="ECO:0007669"/>
    <property type="project" value="UniProtKB-KW"/>
</dbReference>
<evidence type="ECO:0000256" key="1">
    <source>
        <dbReference type="ARBA" id="ARBA00001946"/>
    </source>
</evidence>
<dbReference type="GO" id="GO:0006166">
    <property type="term" value="P:purine ribonucleoside salvage"/>
    <property type="evidence" value="ECO:0007669"/>
    <property type="project" value="UniProtKB-KW"/>
</dbReference>
<dbReference type="NCBIfam" id="TIGR01203">
    <property type="entry name" value="HGPRTase"/>
    <property type="match status" value="1"/>
</dbReference>
<comment type="similarity">
    <text evidence="4 15">Belongs to the purine/pyrimidine phosphoribosyltransferase family.</text>
</comment>
<dbReference type="FunFam" id="3.40.50.2020:FF:000006">
    <property type="entry name" value="Hypoxanthine phosphoribosyltransferase"/>
    <property type="match status" value="1"/>
</dbReference>
<dbReference type="InterPro" id="IPR000836">
    <property type="entry name" value="PRTase_dom"/>
</dbReference>
<dbReference type="PANTHER" id="PTHR43340">
    <property type="entry name" value="HYPOXANTHINE-GUANINE PHOSPHORIBOSYLTRANSFERASE"/>
    <property type="match status" value="1"/>
</dbReference>
<evidence type="ECO:0000256" key="6">
    <source>
        <dbReference type="ARBA" id="ARBA00022490"/>
    </source>
</evidence>
<protein>
    <recommendedName>
        <fullName evidence="5 15">Hypoxanthine phosphoribosyltransferase</fullName>
        <ecNumber evidence="5 15">2.4.2.8</ecNumber>
    </recommendedName>
</protein>